<accession>A0A2H0BFB1</accession>
<proteinExistence type="predicted"/>
<protein>
    <submittedName>
        <fullName evidence="2">Uncharacterized protein</fullName>
    </submittedName>
</protein>
<feature type="transmembrane region" description="Helical" evidence="1">
    <location>
        <begin position="20"/>
        <end position="42"/>
    </location>
</feature>
<dbReference type="EMBL" id="PCST01000020">
    <property type="protein sequence ID" value="PIP55710.1"/>
    <property type="molecule type" value="Genomic_DNA"/>
</dbReference>
<keyword evidence="1" id="KW-0472">Membrane</keyword>
<dbReference type="Proteomes" id="UP000229794">
    <property type="component" value="Unassembled WGS sequence"/>
</dbReference>
<gene>
    <name evidence="2" type="ORF">COX06_01830</name>
</gene>
<organism evidence="2 3">
    <name type="scientific">Candidatus Zambryskibacteria bacterium CG22_combo_CG10-13_8_21_14_all_42_17</name>
    <dbReference type="NCBI Taxonomy" id="1975118"/>
    <lineage>
        <taxon>Bacteria</taxon>
        <taxon>Candidatus Zambryskiibacteriota</taxon>
    </lineage>
</organism>
<reference evidence="2 3" key="1">
    <citation type="submission" date="2017-09" db="EMBL/GenBank/DDBJ databases">
        <title>Depth-based differentiation of microbial function through sediment-hosted aquifers and enrichment of novel symbionts in the deep terrestrial subsurface.</title>
        <authorList>
            <person name="Probst A.J."/>
            <person name="Ladd B."/>
            <person name="Jarett J.K."/>
            <person name="Geller-Mcgrath D.E."/>
            <person name="Sieber C.M."/>
            <person name="Emerson J.B."/>
            <person name="Anantharaman K."/>
            <person name="Thomas B.C."/>
            <person name="Malmstrom R."/>
            <person name="Stieglmeier M."/>
            <person name="Klingl A."/>
            <person name="Woyke T."/>
            <person name="Ryan C.M."/>
            <person name="Banfield J.F."/>
        </authorList>
    </citation>
    <scope>NUCLEOTIDE SEQUENCE [LARGE SCALE GENOMIC DNA]</scope>
    <source>
        <strain evidence="2">CG22_combo_CG10-13_8_21_14_all_42_17</strain>
    </source>
</reference>
<evidence type="ECO:0000313" key="2">
    <source>
        <dbReference type="EMBL" id="PIP55710.1"/>
    </source>
</evidence>
<keyword evidence="1" id="KW-0812">Transmembrane</keyword>
<evidence type="ECO:0000313" key="3">
    <source>
        <dbReference type="Proteomes" id="UP000229794"/>
    </source>
</evidence>
<keyword evidence="1" id="KW-1133">Transmembrane helix</keyword>
<sequence>MFEDFISLFQTDFYLRIWNLIYATWPIWLPLLIFGLLLNTWFSYTRRYWIRAQGSVLLEIKLPRDIERTPAAMEMVFHGIFEPSVGNLADSLLKGRVRDWFSLEIVSIGGEVRFFIWAFPKWKNIIESRIYSLYPGVEIFEVDDYALDVVYEPEKMNIWGITTKLNKPDAYPIKTYIDYELDKGNKEQEEIIDPLAPLLEYLGSLKHGEQAWVQILIQAHRKEGLQDGRIFFQKPDWKDGIKSEIKKFIEKEPFIKPELGKSASLLNLSKAQDNTITAIERNASKLPYDTMIRVVYTAPIDIFDKIKGLGLIGSLRQFSSQYLNGIRPNWFSGIDNPWEDFRDIRKKRNQRTLLDAYKRRSFFNVPYKNLNGTPFVLSTEELATIFHFPGATVTTPNLTRIPSKKGEAPSNLSV</sequence>
<evidence type="ECO:0000256" key="1">
    <source>
        <dbReference type="SAM" id="Phobius"/>
    </source>
</evidence>
<dbReference type="AlphaFoldDB" id="A0A2H0BFB1"/>
<name>A0A2H0BFB1_9BACT</name>
<comment type="caution">
    <text evidence="2">The sequence shown here is derived from an EMBL/GenBank/DDBJ whole genome shotgun (WGS) entry which is preliminary data.</text>
</comment>